<organism evidence="5 6">
    <name type="scientific">Rhodanobacter lindaniclasticus</name>
    <dbReference type="NCBI Taxonomy" id="75310"/>
    <lineage>
        <taxon>Bacteria</taxon>
        <taxon>Pseudomonadati</taxon>
        <taxon>Pseudomonadota</taxon>
        <taxon>Gammaproteobacteria</taxon>
        <taxon>Lysobacterales</taxon>
        <taxon>Rhodanobacteraceae</taxon>
        <taxon>Rhodanobacter</taxon>
    </lineage>
</organism>
<sequence length="141" mass="15171">MRRALADAGCNDIPANGLYLIGGLALHDGEMPLGELVKDLRVSKQAASQLVDALVTGGYLQRIVDEKDRRKLLVTLTRRGRNAAAVQAKAREQIDAELLARVGVNGVNATRKTLAALIDLGRQRENGNDDVIPGSTSERCK</sequence>
<feature type="domain" description="HTH marR-type" evidence="4">
    <location>
        <begin position="1"/>
        <end position="119"/>
    </location>
</feature>
<dbReference type="AlphaFoldDB" id="A0A4S3KMB4"/>
<dbReference type="Proteomes" id="UP000306317">
    <property type="component" value="Unassembled WGS sequence"/>
</dbReference>
<proteinExistence type="predicted"/>
<dbReference type="PROSITE" id="PS01117">
    <property type="entry name" value="HTH_MARR_1"/>
    <property type="match status" value="1"/>
</dbReference>
<dbReference type="GO" id="GO:0003677">
    <property type="term" value="F:DNA binding"/>
    <property type="evidence" value="ECO:0007669"/>
    <property type="project" value="UniProtKB-KW"/>
</dbReference>
<comment type="caution">
    <text evidence="5">The sequence shown here is derived from an EMBL/GenBank/DDBJ whole genome shotgun (WGS) entry which is preliminary data.</text>
</comment>
<dbReference type="InterPro" id="IPR039422">
    <property type="entry name" value="MarR/SlyA-like"/>
</dbReference>
<dbReference type="PANTHER" id="PTHR33164">
    <property type="entry name" value="TRANSCRIPTIONAL REGULATOR, MARR FAMILY"/>
    <property type="match status" value="1"/>
</dbReference>
<dbReference type="EMBL" id="MWIO01000003">
    <property type="protein sequence ID" value="THD10047.1"/>
    <property type="molecule type" value="Genomic_DNA"/>
</dbReference>
<accession>A0A4S3KMB4</accession>
<protein>
    <recommendedName>
        <fullName evidence="4">HTH marR-type domain-containing protein</fullName>
    </recommendedName>
</protein>
<evidence type="ECO:0000256" key="3">
    <source>
        <dbReference type="ARBA" id="ARBA00023163"/>
    </source>
</evidence>
<evidence type="ECO:0000256" key="2">
    <source>
        <dbReference type="ARBA" id="ARBA00023125"/>
    </source>
</evidence>
<dbReference type="InterPro" id="IPR000835">
    <property type="entry name" value="HTH_MarR-typ"/>
</dbReference>
<evidence type="ECO:0000313" key="6">
    <source>
        <dbReference type="Proteomes" id="UP000306317"/>
    </source>
</evidence>
<evidence type="ECO:0000259" key="4">
    <source>
        <dbReference type="PROSITE" id="PS50995"/>
    </source>
</evidence>
<dbReference type="GO" id="GO:0003700">
    <property type="term" value="F:DNA-binding transcription factor activity"/>
    <property type="evidence" value="ECO:0007669"/>
    <property type="project" value="InterPro"/>
</dbReference>
<keyword evidence="1" id="KW-0805">Transcription regulation</keyword>
<dbReference type="SUPFAM" id="SSF46785">
    <property type="entry name" value="Winged helix' DNA-binding domain"/>
    <property type="match status" value="1"/>
</dbReference>
<dbReference type="Gene3D" id="1.10.10.10">
    <property type="entry name" value="Winged helix-like DNA-binding domain superfamily/Winged helix DNA-binding domain"/>
    <property type="match status" value="1"/>
</dbReference>
<reference evidence="5 6" key="1">
    <citation type="submission" date="2017-02" db="EMBL/GenBank/DDBJ databases">
        <title>Whole genome sequencing of Rhodanobacter lindaniclasticus DSM 17932.</title>
        <authorList>
            <person name="Kumar S."/>
            <person name="Patil P."/>
            <person name="Patil P.B."/>
        </authorList>
    </citation>
    <scope>NUCLEOTIDE SEQUENCE [LARGE SCALE GENOMIC DNA]</scope>
    <source>
        <strain evidence="5 6">DSM 17932</strain>
    </source>
</reference>
<name>A0A4S3KMB4_9GAMM</name>
<dbReference type="InterPro" id="IPR023187">
    <property type="entry name" value="Tscrpt_reg_MarR-type_CS"/>
</dbReference>
<keyword evidence="2" id="KW-0238">DNA-binding</keyword>
<dbReference type="InterPro" id="IPR036390">
    <property type="entry name" value="WH_DNA-bd_sf"/>
</dbReference>
<dbReference type="PROSITE" id="PS50995">
    <property type="entry name" value="HTH_MARR_2"/>
    <property type="match status" value="1"/>
</dbReference>
<keyword evidence="3" id="KW-0804">Transcription</keyword>
<dbReference type="SMART" id="SM00347">
    <property type="entry name" value="HTH_MARR"/>
    <property type="match status" value="1"/>
</dbReference>
<dbReference type="Pfam" id="PF12802">
    <property type="entry name" value="MarR_2"/>
    <property type="match status" value="1"/>
</dbReference>
<gene>
    <name evidence="5" type="ORF">B1991_01075</name>
</gene>
<evidence type="ECO:0000313" key="5">
    <source>
        <dbReference type="EMBL" id="THD10047.1"/>
    </source>
</evidence>
<evidence type="ECO:0000256" key="1">
    <source>
        <dbReference type="ARBA" id="ARBA00023015"/>
    </source>
</evidence>
<dbReference type="GO" id="GO:0006950">
    <property type="term" value="P:response to stress"/>
    <property type="evidence" value="ECO:0007669"/>
    <property type="project" value="TreeGrafter"/>
</dbReference>
<dbReference type="InterPro" id="IPR036388">
    <property type="entry name" value="WH-like_DNA-bd_sf"/>
</dbReference>
<dbReference type="PANTHER" id="PTHR33164:SF57">
    <property type="entry name" value="MARR-FAMILY TRANSCRIPTIONAL REGULATOR"/>
    <property type="match status" value="1"/>
</dbReference>
<keyword evidence="6" id="KW-1185">Reference proteome</keyword>